<reference evidence="1" key="1">
    <citation type="journal article" date="2015" name="Nature">
        <title>Complex archaea that bridge the gap between prokaryotes and eukaryotes.</title>
        <authorList>
            <person name="Spang A."/>
            <person name="Saw J.H."/>
            <person name="Jorgensen S.L."/>
            <person name="Zaremba-Niedzwiedzka K."/>
            <person name="Martijn J."/>
            <person name="Lind A.E."/>
            <person name="van Eijk R."/>
            <person name="Schleper C."/>
            <person name="Guy L."/>
            <person name="Ettema T.J."/>
        </authorList>
    </citation>
    <scope>NUCLEOTIDE SEQUENCE</scope>
</reference>
<evidence type="ECO:0000313" key="1">
    <source>
        <dbReference type="EMBL" id="KKN74603.1"/>
    </source>
</evidence>
<dbReference type="EMBL" id="LAZR01000323">
    <property type="protein sequence ID" value="KKN74603.1"/>
    <property type="molecule type" value="Genomic_DNA"/>
</dbReference>
<organism evidence="1">
    <name type="scientific">marine sediment metagenome</name>
    <dbReference type="NCBI Taxonomy" id="412755"/>
    <lineage>
        <taxon>unclassified sequences</taxon>
        <taxon>metagenomes</taxon>
        <taxon>ecological metagenomes</taxon>
    </lineage>
</organism>
<dbReference type="AlphaFoldDB" id="A0A0F9W949"/>
<comment type="caution">
    <text evidence="1">The sequence shown here is derived from an EMBL/GenBank/DDBJ whole genome shotgun (WGS) entry which is preliminary data.</text>
</comment>
<gene>
    <name evidence="1" type="ORF">LCGC14_0389240</name>
</gene>
<sequence length="51" mass="5513">MDHFFVAGPGVDRIPLIARISWCVGCENLLDSFHLSARPGRSLDSAALSLT</sequence>
<name>A0A0F9W949_9ZZZZ</name>
<accession>A0A0F9W949</accession>
<proteinExistence type="predicted"/>
<protein>
    <submittedName>
        <fullName evidence="1">Uncharacterized protein</fullName>
    </submittedName>
</protein>